<dbReference type="InterPro" id="IPR013325">
    <property type="entry name" value="RNA_pol_sigma_r2"/>
</dbReference>
<keyword evidence="2" id="KW-0240">DNA-directed RNA polymerase</keyword>
<evidence type="ECO:0000313" key="2">
    <source>
        <dbReference type="EMBL" id="MBM7509251.1"/>
    </source>
</evidence>
<name>A0ABS2MDI3_9ACTN</name>
<dbReference type="Proteomes" id="UP000732378">
    <property type="component" value="Unassembled WGS sequence"/>
</dbReference>
<evidence type="ECO:0000256" key="1">
    <source>
        <dbReference type="SAM" id="MobiDB-lite"/>
    </source>
</evidence>
<proteinExistence type="predicted"/>
<dbReference type="SUPFAM" id="SSF88946">
    <property type="entry name" value="Sigma2 domain of RNA polymerase sigma factors"/>
    <property type="match status" value="1"/>
</dbReference>
<dbReference type="RefSeq" id="WP_193667033.1">
    <property type="nucleotide sequence ID" value="NZ_JACDTV010000001.1"/>
</dbReference>
<sequence length="628" mass="66946">MKDPEEFDAFYKDARARLLLQAYALTGDLPAARSSVRDGFVLAWHHWRKVARTGSAEAWVRPHVWQHAHRRHTARVWHREKGLDPELHATLEALGQLSTTQRRVLVLAHLASTSMPDLAREVGMTDEAAARALQHATAQFSLHRAAPSTQTALLLRRLASVTDEVRWPRASIVRRAGTTRRRTHTLVGAVAAVAAVGVAGALLTEPAGLRPTLDRAALAVPSAPPTSTAPSEGALAPAPEAEPLPESAMVPAGAVAAQVPGQGWSTLETSDNTAGDGLLMPCRASRYADPQVVDALVREFSVATPPGSGPKAQPKRLAWQATEVSRSRKAAKDGFRTVEGWYSGCTQGRTQLLRTSTVEGVGDEAVQMVLRDWADPVRTYVLGVARSGRYVTTTLTSVLGSNVENPPGNAALLGRAVDALCDLAPGGACTTGPTRLAPRDAEPVGASPRLLVETDLPPVTTVDRPWVATRATRPRGGNPAATRCDQTVFTGKVGGQPVRDASTRTYLVPGAKLPVEFGLSETVGALPPRQAGGFVDTVRRRMASCEDRELGSEVVSTLSRSTGDTELHAWRVSIEVSDDTVVRYDMAVGRVGGRLMQVAFVPTPRVQMADGAFAALAGRALERLRAAP</sequence>
<keyword evidence="2" id="KW-0804">Transcription</keyword>
<organism evidence="2 3">
    <name type="scientific">Nocardioides salarius</name>
    <dbReference type="NCBI Taxonomy" id="374513"/>
    <lineage>
        <taxon>Bacteria</taxon>
        <taxon>Bacillati</taxon>
        <taxon>Actinomycetota</taxon>
        <taxon>Actinomycetes</taxon>
        <taxon>Propionibacteriales</taxon>
        <taxon>Nocardioidaceae</taxon>
        <taxon>Nocardioides</taxon>
    </lineage>
</organism>
<feature type="region of interest" description="Disordered" evidence="1">
    <location>
        <begin position="219"/>
        <end position="245"/>
    </location>
</feature>
<protein>
    <submittedName>
        <fullName evidence="2">DNA-directed RNA polymerase specialized sigma24 family protein</fullName>
    </submittedName>
</protein>
<keyword evidence="3" id="KW-1185">Reference proteome</keyword>
<dbReference type="EMBL" id="JAFBBZ010000001">
    <property type="protein sequence ID" value="MBM7509251.1"/>
    <property type="molecule type" value="Genomic_DNA"/>
</dbReference>
<evidence type="ECO:0000313" key="3">
    <source>
        <dbReference type="Proteomes" id="UP000732378"/>
    </source>
</evidence>
<accession>A0ABS2MDI3</accession>
<comment type="caution">
    <text evidence="2">The sequence shown here is derived from an EMBL/GenBank/DDBJ whole genome shotgun (WGS) entry which is preliminary data.</text>
</comment>
<gene>
    <name evidence="2" type="ORF">JOE61_003065</name>
</gene>
<reference evidence="2 3" key="1">
    <citation type="submission" date="2021-01" db="EMBL/GenBank/DDBJ databases">
        <title>Sequencing the genomes of 1000 actinobacteria strains.</title>
        <authorList>
            <person name="Klenk H.-P."/>
        </authorList>
    </citation>
    <scope>NUCLEOTIDE SEQUENCE [LARGE SCALE GENOMIC DNA]</scope>
    <source>
        <strain evidence="2 3">DSM 18239</strain>
    </source>
</reference>
<dbReference type="GO" id="GO:0000428">
    <property type="term" value="C:DNA-directed RNA polymerase complex"/>
    <property type="evidence" value="ECO:0007669"/>
    <property type="project" value="UniProtKB-KW"/>
</dbReference>